<dbReference type="AlphaFoldDB" id="A0A7T8KAD3"/>
<proteinExistence type="predicted"/>
<protein>
    <submittedName>
        <fullName evidence="1">Pol protein</fullName>
    </submittedName>
</protein>
<sequence length="55" mass="6044">MTHRSETGLLLEGSLRGLPFFSTVMMIAVLHSSGQTPEEMIVLMSENRKGYCCPG</sequence>
<name>A0A7T8KAD3_CALRO</name>
<dbReference type="Proteomes" id="UP000595437">
    <property type="component" value="Chromosome 7"/>
</dbReference>
<dbReference type="EMBL" id="CP045896">
    <property type="protein sequence ID" value="QQP50515.1"/>
    <property type="molecule type" value="Genomic_DNA"/>
</dbReference>
<evidence type="ECO:0000313" key="2">
    <source>
        <dbReference type="Proteomes" id="UP000595437"/>
    </source>
</evidence>
<keyword evidence="2" id="KW-1185">Reference proteome</keyword>
<reference evidence="2" key="1">
    <citation type="submission" date="2021-01" db="EMBL/GenBank/DDBJ databases">
        <title>Caligus Genome Assembly.</title>
        <authorList>
            <person name="Gallardo-Escarate C."/>
        </authorList>
    </citation>
    <scope>NUCLEOTIDE SEQUENCE [LARGE SCALE GENOMIC DNA]</scope>
</reference>
<organism evidence="1 2">
    <name type="scientific">Caligus rogercresseyi</name>
    <name type="common">Sea louse</name>
    <dbReference type="NCBI Taxonomy" id="217165"/>
    <lineage>
        <taxon>Eukaryota</taxon>
        <taxon>Metazoa</taxon>
        <taxon>Ecdysozoa</taxon>
        <taxon>Arthropoda</taxon>
        <taxon>Crustacea</taxon>
        <taxon>Multicrustacea</taxon>
        <taxon>Hexanauplia</taxon>
        <taxon>Copepoda</taxon>
        <taxon>Siphonostomatoida</taxon>
        <taxon>Caligidae</taxon>
        <taxon>Caligus</taxon>
    </lineage>
</organism>
<gene>
    <name evidence="1" type="ORF">FKW44_011539</name>
</gene>
<accession>A0A7T8KAD3</accession>
<evidence type="ECO:0000313" key="1">
    <source>
        <dbReference type="EMBL" id="QQP50515.1"/>
    </source>
</evidence>